<evidence type="ECO:0000313" key="2">
    <source>
        <dbReference type="EMBL" id="SMG46405.1"/>
    </source>
</evidence>
<dbReference type="AlphaFoldDB" id="A0A1X7KY56"/>
<dbReference type="SUPFAM" id="SSF49344">
    <property type="entry name" value="CBD9-like"/>
    <property type="match status" value="1"/>
</dbReference>
<sequence length="245" mass="27631">MFAMKRNILGIVLLFLGLCGFAQKKEAVDFHVNKSIIVDGDLSEWATWADVGNQGKWFYQIAHDAQNIFVAVRVKDPTLQNLVARNGVILNFMADHKKKKDRIFVYPFPDREVKRAMLQVDFDPAKDYKSDLISRTRGYYVSGFPTIIDGLLSLQNNYGLKAEARIQDSVLCYEAIIPKSLVTIVDHKMVLKISINDERTAFPTTANNNNRSGSSSLHRVNSSRMTGKSKTKITMEVVLQGTLVE</sequence>
<evidence type="ECO:0000313" key="3">
    <source>
        <dbReference type="Proteomes" id="UP000192980"/>
    </source>
</evidence>
<accession>A0A1X7KY56</accession>
<dbReference type="Gene3D" id="2.60.40.1190">
    <property type="match status" value="1"/>
</dbReference>
<name>A0A1X7KY56_9SPHI</name>
<dbReference type="Proteomes" id="UP000192980">
    <property type="component" value="Unassembled WGS sequence"/>
</dbReference>
<feature type="region of interest" description="Disordered" evidence="1">
    <location>
        <begin position="204"/>
        <end position="228"/>
    </location>
</feature>
<protein>
    <submittedName>
        <fullName evidence="2">Uncharacterized protein</fullName>
    </submittedName>
</protein>
<dbReference type="STRING" id="561061.SAMN05660862_3300"/>
<keyword evidence="3" id="KW-1185">Reference proteome</keyword>
<evidence type="ECO:0000256" key="1">
    <source>
        <dbReference type="SAM" id="MobiDB-lite"/>
    </source>
</evidence>
<gene>
    <name evidence="2" type="ORF">SAMN05660862_3300</name>
</gene>
<reference evidence="2 3" key="1">
    <citation type="submission" date="2017-04" db="EMBL/GenBank/DDBJ databases">
        <authorList>
            <person name="Afonso C.L."/>
            <person name="Miller P.J."/>
            <person name="Scott M.A."/>
            <person name="Spackman E."/>
            <person name="Goraichik I."/>
            <person name="Dimitrov K.M."/>
            <person name="Suarez D.L."/>
            <person name="Swayne D.E."/>
        </authorList>
    </citation>
    <scope>NUCLEOTIDE SEQUENCE [LARGE SCALE GENOMIC DNA]</scope>
    <source>
        <strain evidence="2 3">DSM 22418</strain>
    </source>
</reference>
<proteinExistence type="predicted"/>
<dbReference type="EMBL" id="FXAU01000007">
    <property type="protein sequence ID" value="SMG46405.1"/>
    <property type="molecule type" value="Genomic_DNA"/>
</dbReference>
<organism evidence="2 3">
    <name type="scientific">Sphingobacterium psychroaquaticum</name>
    <dbReference type="NCBI Taxonomy" id="561061"/>
    <lineage>
        <taxon>Bacteria</taxon>
        <taxon>Pseudomonadati</taxon>
        <taxon>Bacteroidota</taxon>
        <taxon>Sphingobacteriia</taxon>
        <taxon>Sphingobacteriales</taxon>
        <taxon>Sphingobacteriaceae</taxon>
        <taxon>Sphingobacterium</taxon>
    </lineage>
</organism>